<proteinExistence type="predicted"/>
<comment type="caution">
    <text evidence="1">The sequence shown here is derived from an EMBL/GenBank/DDBJ whole genome shotgun (WGS) entry which is preliminary data.</text>
</comment>
<evidence type="ECO:0000313" key="1">
    <source>
        <dbReference type="EMBL" id="MBN3281368.1"/>
    </source>
</evidence>
<name>A0ABS2Y603_POLSP</name>
<organism evidence="1 2">
    <name type="scientific">Polyodon spathula</name>
    <name type="common">North American paddlefish</name>
    <name type="synonym">Squalus spathula</name>
    <dbReference type="NCBI Taxonomy" id="7913"/>
    <lineage>
        <taxon>Eukaryota</taxon>
        <taxon>Metazoa</taxon>
        <taxon>Chordata</taxon>
        <taxon>Craniata</taxon>
        <taxon>Vertebrata</taxon>
        <taxon>Euteleostomi</taxon>
        <taxon>Actinopterygii</taxon>
        <taxon>Chondrostei</taxon>
        <taxon>Acipenseriformes</taxon>
        <taxon>Polyodontidae</taxon>
        <taxon>Polyodon</taxon>
    </lineage>
</organism>
<evidence type="ECO:0000313" key="2">
    <source>
        <dbReference type="Proteomes" id="UP001166093"/>
    </source>
</evidence>
<feature type="non-terminal residue" evidence="1">
    <location>
        <position position="113"/>
    </location>
</feature>
<dbReference type="PANTHER" id="PTHR45913">
    <property type="entry name" value="EPM2A-INTERACTING PROTEIN 1"/>
    <property type="match status" value="1"/>
</dbReference>
<gene>
    <name evidence="1" type="ORF">GTO93_0012082</name>
</gene>
<dbReference type="EMBL" id="JAAWVQ010108027">
    <property type="protein sequence ID" value="MBN3281368.1"/>
    <property type="molecule type" value="Genomic_DNA"/>
</dbReference>
<keyword evidence="2" id="KW-1185">Reference proteome</keyword>
<protein>
    <submittedName>
        <fullName evidence="1">GT2D2 protein</fullName>
    </submittedName>
</protein>
<sequence>MPLSEFEDTKWMMDLAFLVDITQELNNLNLKLQGPGQLVTTVFDDVKAFTTEMKLWKKKISQSNHTHFPSCKSLLEELDIEMQFNFRKQRVSFQLFADPFSVDVETAPSDLQM</sequence>
<reference evidence="1" key="1">
    <citation type="journal article" date="2021" name="Cell">
        <title>Tracing the genetic footprints of vertebrate landing in non-teleost ray-finned fishes.</title>
        <authorList>
            <person name="Bi X."/>
            <person name="Wang K."/>
            <person name="Yang L."/>
            <person name="Pan H."/>
            <person name="Jiang H."/>
            <person name="Wei Q."/>
            <person name="Fang M."/>
            <person name="Yu H."/>
            <person name="Zhu C."/>
            <person name="Cai Y."/>
            <person name="He Y."/>
            <person name="Gan X."/>
            <person name="Zeng H."/>
            <person name="Yu D."/>
            <person name="Zhu Y."/>
            <person name="Jiang H."/>
            <person name="Qiu Q."/>
            <person name="Yang H."/>
            <person name="Zhang Y.E."/>
            <person name="Wang W."/>
            <person name="Zhu M."/>
            <person name="He S."/>
            <person name="Zhang G."/>
        </authorList>
    </citation>
    <scope>NUCLEOTIDE SEQUENCE</scope>
    <source>
        <strain evidence="1">Pddl_001</strain>
    </source>
</reference>
<dbReference type="PANTHER" id="PTHR45913:SF9">
    <property type="entry name" value="GENERAL TRANSCRIPTION FACTOR II-I REPEAT DOMAIN-CONTAINING PROTEIN 2-LIKE-RELATED"/>
    <property type="match status" value="1"/>
</dbReference>
<dbReference type="Proteomes" id="UP001166093">
    <property type="component" value="Unassembled WGS sequence"/>
</dbReference>
<feature type="non-terminal residue" evidence="1">
    <location>
        <position position="1"/>
    </location>
</feature>
<accession>A0ABS2Y603</accession>